<dbReference type="Proteomes" id="UP000186132">
    <property type="component" value="Unassembled WGS sequence"/>
</dbReference>
<feature type="binding site" evidence="4">
    <location>
        <position position="183"/>
    </location>
    <ligand>
        <name>substrate</name>
    </ligand>
</feature>
<feature type="binding site" evidence="5">
    <location>
        <position position="360"/>
    </location>
    <ligand>
        <name>UTP</name>
        <dbReference type="ChEBI" id="CHEBI:46398"/>
    </ligand>
</feature>
<protein>
    <submittedName>
        <fullName evidence="6">UTP--glucose-1-phosphate uridylyltransferase</fullName>
    </submittedName>
</protein>
<evidence type="ECO:0000313" key="7">
    <source>
        <dbReference type="Proteomes" id="UP000186132"/>
    </source>
</evidence>
<gene>
    <name evidence="6" type="ORF">SAMN05443575_4101</name>
</gene>
<dbReference type="GO" id="GO:0006011">
    <property type="term" value="P:UDP-alpha-D-glucose metabolic process"/>
    <property type="evidence" value="ECO:0007669"/>
    <property type="project" value="InterPro"/>
</dbReference>
<dbReference type="RefSeq" id="WP_073392295.1">
    <property type="nucleotide sequence ID" value="NZ_FQVU01000007.1"/>
</dbReference>
<dbReference type="InterPro" id="IPR002618">
    <property type="entry name" value="UDPGP_fam"/>
</dbReference>
<dbReference type="InterPro" id="IPR016267">
    <property type="entry name" value="UDPGP_trans"/>
</dbReference>
<keyword evidence="3 6" id="KW-0548">Nucleotidyltransferase</keyword>
<dbReference type="OrthoDB" id="9804758at2"/>
<sequence>MSADNLAAAVQRMRDADVSAEAIATFERGYRLIEQGESGIIVEESIEPLGELPELAGLDAPIDDDAVHATVMIRLNGGLGTSMGLDTAKTLLPVKPGTTFLDVIARQTLAFRRRHAVALPLVFMNSFRTQQPTLEALARYEDLAVDGLPIDFLQSREPKLREDDLAPVDWPADPDLEWCPPGHADVYPSLRASGLLEQLLAAGYRYAFCANADNLGAVVDPRLPSWLAATGTPMALECCVRTPAERKGGHLAVRRSDGRLILRETAQTSDEDAAAMQDLTRHRYFNTNNLWLDLQALADELDRSDGALELPIIRNSKTVDPSDATSTPVVQIEAAMGSAVSRFDGARAVAVGRDRFIPVKTTDDLLLLRSDVFELDDEYLLRTATDPLPLVSLDKDHYKLVPDFDRHFPAGPPSLTSATALTVEGDVTFGADVRVVGDVTVSAADLDDGRVPDGAVLGE</sequence>
<keyword evidence="2 6" id="KW-0808">Transferase</keyword>
<organism evidence="6 7">
    <name type="scientific">Jatrophihabitans endophyticus</name>
    <dbReference type="NCBI Taxonomy" id="1206085"/>
    <lineage>
        <taxon>Bacteria</taxon>
        <taxon>Bacillati</taxon>
        <taxon>Actinomycetota</taxon>
        <taxon>Actinomycetes</taxon>
        <taxon>Jatrophihabitantales</taxon>
        <taxon>Jatrophihabitantaceae</taxon>
        <taxon>Jatrophihabitans</taxon>
    </lineage>
</organism>
<feature type="binding site" evidence="5">
    <location>
        <position position="89"/>
    </location>
    <ligand>
        <name>UTP</name>
        <dbReference type="ChEBI" id="CHEBI:46398"/>
    </ligand>
</feature>
<dbReference type="PIRSF" id="PIRSF000806">
    <property type="entry name" value="UDPGP"/>
    <property type="match status" value="1"/>
</dbReference>
<dbReference type="AlphaFoldDB" id="A0A1M5U1C7"/>
<evidence type="ECO:0000256" key="2">
    <source>
        <dbReference type="ARBA" id="ARBA00022679"/>
    </source>
</evidence>
<evidence type="ECO:0000256" key="1">
    <source>
        <dbReference type="ARBA" id="ARBA00010401"/>
    </source>
</evidence>
<evidence type="ECO:0000256" key="4">
    <source>
        <dbReference type="PIRSR" id="PIRSR000806-1"/>
    </source>
</evidence>
<dbReference type="PANTHER" id="PTHR43511">
    <property type="match status" value="1"/>
</dbReference>
<dbReference type="SUPFAM" id="SSF53448">
    <property type="entry name" value="Nucleotide-diphospho-sugar transferases"/>
    <property type="match status" value="1"/>
</dbReference>
<accession>A0A1M5U1C7</accession>
<evidence type="ECO:0000256" key="5">
    <source>
        <dbReference type="PIRSR" id="PIRSR000806-2"/>
    </source>
</evidence>
<comment type="similarity">
    <text evidence="1">Belongs to the UDPGP type 1 family.</text>
</comment>
<feature type="binding site" evidence="5">
    <location>
        <position position="154"/>
    </location>
    <ligand>
        <name>UTP</name>
        <dbReference type="ChEBI" id="CHEBI:46398"/>
    </ligand>
</feature>
<name>A0A1M5U1C7_9ACTN</name>
<dbReference type="GO" id="GO:0003983">
    <property type="term" value="F:UTP:glucose-1-phosphate uridylyltransferase activity"/>
    <property type="evidence" value="ECO:0007669"/>
    <property type="project" value="InterPro"/>
</dbReference>
<dbReference type="InterPro" id="IPR029044">
    <property type="entry name" value="Nucleotide-diphossugar_trans"/>
</dbReference>
<feature type="binding site" evidence="5">
    <location>
        <position position="182"/>
    </location>
    <ligand>
        <name>UTP</name>
        <dbReference type="ChEBI" id="CHEBI:46398"/>
    </ligand>
</feature>
<dbReference type="EMBL" id="FQVU01000007">
    <property type="protein sequence ID" value="SHH56670.1"/>
    <property type="molecule type" value="Genomic_DNA"/>
</dbReference>
<dbReference type="Gene3D" id="3.90.550.10">
    <property type="entry name" value="Spore Coat Polysaccharide Biosynthesis Protein SpsA, Chain A"/>
    <property type="match status" value="1"/>
</dbReference>
<reference evidence="7" key="1">
    <citation type="submission" date="2016-11" db="EMBL/GenBank/DDBJ databases">
        <authorList>
            <person name="Varghese N."/>
            <person name="Submissions S."/>
        </authorList>
    </citation>
    <scope>NUCLEOTIDE SEQUENCE [LARGE SCALE GENOMIC DNA]</scope>
    <source>
        <strain evidence="7">DSM 45627</strain>
    </source>
</reference>
<keyword evidence="7" id="KW-1185">Reference proteome</keyword>
<dbReference type="Gene3D" id="2.160.10.10">
    <property type="entry name" value="Hexapeptide repeat proteins"/>
    <property type="match status" value="1"/>
</dbReference>
<dbReference type="Pfam" id="PF01704">
    <property type="entry name" value="UDPGP"/>
    <property type="match status" value="1"/>
</dbReference>
<proteinExistence type="inferred from homology"/>
<dbReference type="STRING" id="1206085.SAMN05443575_4101"/>
<feature type="binding site" evidence="5">
    <location>
        <position position="213"/>
    </location>
    <ligand>
        <name>UTP</name>
        <dbReference type="ChEBI" id="CHEBI:46398"/>
    </ligand>
</feature>
<evidence type="ECO:0000313" key="6">
    <source>
        <dbReference type="EMBL" id="SHH56670.1"/>
    </source>
</evidence>
<evidence type="ECO:0000256" key="3">
    <source>
        <dbReference type="ARBA" id="ARBA00022695"/>
    </source>
</evidence>